<evidence type="ECO:0000313" key="3">
    <source>
        <dbReference type="Proteomes" id="UP000255177"/>
    </source>
</evidence>
<feature type="region of interest" description="Disordered" evidence="1">
    <location>
        <begin position="1"/>
        <end position="23"/>
    </location>
</feature>
<organism evidence="2 3">
    <name type="scientific">Pseudomonas wadenswilerensis</name>
    <dbReference type="NCBI Taxonomy" id="1785161"/>
    <lineage>
        <taxon>Bacteria</taxon>
        <taxon>Pseudomonadati</taxon>
        <taxon>Pseudomonadota</taxon>
        <taxon>Gammaproteobacteria</taxon>
        <taxon>Pseudomonadales</taxon>
        <taxon>Pseudomonadaceae</taxon>
        <taxon>Pseudomonas</taxon>
    </lineage>
</organism>
<sequence length="102" mass="11794">MIDVGGGVLMPEELTHSTGQQQSEPRARYIAVIHGWHVHSKGFNVHQLSATNYDEAEREACWLNQQRDAPFDRCAYVVVEIDGREHLPRRLTWRERLTGKIQ</sequence>
<reference evidence="3" key="1">
    <citation type="submission" date="2018-07" db="EMBL/GenBank/DDBJ databases">
        <authorList>
            <person name="Blom J."/>
        </authorList>
    </citation>
    <scope>NUCLEOTIDE SEQUENCE [LARGE SCALE GENOMIC DNA]</scope>
    <source>
        <strain evidence="3">CCOS 864</strain>
    </source>
</reference>
<protein>
    <submittedName>
        <fullName evidence="2">Uncharacterized protein</fullName>
    </submittedName>
</protein>
<evidence type="ECO:0000313" key="2">
    <source>
        <dbReference type="EMBL" id="SUQ62660.1"/>
    </source>
</evidence>
<proteinExistence type="predicted"/>
<dbReference type="AlphaFoldDB" id="A0A380SZC2"/>
<gene>
    <name evidence="2" type="ORF">CCOS864_02106</name>
</gene>
<dbReference type="EMBL" id="UIDD01000006">
    <property type="protein sequence ID" value="SUQ62660.1"/>
    <property type="molecule type" value="Genomic_DNA"/>
</dbReference>
<accession>A0A380SZC2</accession>
<dbReference type="Proteomes" id="UP000255177">
    <property type="component" value="Unassembled WGS sequence"/>
</dbReference>
<keyword evidence="3" id="KW-1185">Reference proteome</keyword>
<evidence type="ECO:0000256" key="1">
    <source>
        <dbReference type="SAM" id="MobiDB-lite"/>
    </source>
</evidence>
<name>A0A380SZC2_9PSED</name>